<dbReference type="InterPro" id="IPR016160">
    <property type="entry name" value="Ald_DH_CS_CYS"/>
</dbReference>
<evidence type="ECO:0000256" key="6">
    <source>
        <dbReference type="PROSITE-ProRule" id="PRU10007"/>
    </source>
</evidence>
<comment type="similarity">
    <text evidence="1 4 7">Belongs to the aldehyde dehydrogenase family.</text>
</comment>
<dbReference type="FunFam" id="3.40.309.10:FF:000003">
    <property type="entry name" value="Aldehyde dehydrogenase"/>
    <property type="match status" value="1"/>
</dbReference>
<sequence length="483" mass="52817">MSSSTSFHTPMDEISQVHERARQAYRSGKAKSIAFRKEQIAQVSYLLKDNEDRFVEALKSDLGRPAQETVFFDFAASYLNIKLMYDNVEKWTKSRRAGFNLSFAPMSPRVKAEPKGTVLVIGPFNVPVFMLVVPLAGAIAGGNAVVLKPSEKCPACAKLMAELVPKYLDNEMFHVVNGGIPETTRLLELQWDHIFFTGSNSVGRIVAQAAAKHLTPLTLELGGKNPVVVDPRSDFHLAAKRTLWGRVSNAGQICLAPEYVLIPRASQDAFVEAVKEVYASFYPEGPAKSDSLSRVVTEAQATRIKRLLDESQGTIVFGGDVVVAERYVAPTLVKDVAPGDSLMSEEIFGPVLPIVPVQDVDEAIEIIKSRGHPLAIYAFSRDKTFLEKVFDNTESGAAVANDTVVNGGVPGLPGGGIGASGYGYATGKELFEQFTHIRVSLNNPAWVDNIGFGFRYPPYTKKENEKQLRFLSPALPPRPKKVS</sequence>
<dbReference type="InterPro" id="IPR015590">
    <property type="entry name" value="Aldehyde_DH_dom"/>
</dbReference>
<dbReference type="Gene3D" id="3.40.605.10">
    <property type="entry name" value="Aldehyde Dehydrogenase, Chain A, domain 1"/>
    <property type="match status" value="1"/>
</dbReference>
<dbReference type="PANTHER" id="PTHR43570:SF16">
    <property type="entry name" value="ALDEHYDE DEHYDROGENASE TYPE III, ISOFORM Q"/>
    <property type="match status" value="1"/>
</dbReference>
<accession>A0A1Y2I8R8</accession>
<dbReference type="Proteomes" id="UP000193067">
    <property type="component" value="Unassembled WGS sequence"/>
</dbReference>
<dbReference type="InterPro" id="IPR016161">
    <property type="entry name" value="Ald_DH/histidinol_DH"/>
</dbReference>
<dbReference type="PANTHER" id="PTHR43570">
    <property type="entry name" value="ALDEHYDE DEHYDROGENASE"/>
    <property type="match status" value="1"/>
</dbReference>
<feature type="active site" evidence="5 6">
    <location>
        <position position="220"/>
    </location>
</feature>
<evidence type="ECO:0000256" key="2">
    <source>
        <dbReference type="ARBA" id="ARBA00023002"/>
    </source>
</evidence>
<evidence type="ECO:0000256" key="5">
    <source>
        <dbReference type="PIRSR" id="PIRSR036492-1"/>
    </source>
</evidence>
<evidence type="ECO:0000256" key="3">
    <source>
        <dbReference type="ARBA" id="ARBA00023027"/>
    </source>
</evidence>
<proteinExistence type="inferred from homology"/>
<protein>
    <recommendedName>
        <fullName evidence="4">Aldehyde dehydrogenase</fullName>
    </recommendedName>
</protein>
<dbReference type="OrthoDB" id="440325at2759"/>
<dbReference type="STRING" id="1353009.A0A1Y2I8R8"/>
<dbReference type="EMBL" id="KZ084162">
    <property type="protein sequence ID" value="OSC96902.1"/>
    <property type="molecule type" value="Genomic_DNA"/>
</dbReference>
<reference evidence="9 10" key="1">
    <citation type="journal article" date="2015" name="Biotechnol. Biofuels">
        <title>Enhanced degradation of softwood versus hardwood by the white-rot fungus Pycnoporus coccineus.</title>
        <authorList>
            <person name="Couturier M."/>
            <person name="Navarro D."/>
            <person name="Chevret D."/>
            <person name="Henrissat B."/>
            <person name="Piumi F."/>
            <person name="Ruiz-Duenas F.J."/>
            <person name="Martinez A.T."/>
            <person name="Grigoriev I.V."/>
            <person name="Riley R."/>
            <person name="Lipzen A."/>
            <person name="Berrin J.G."/>
            <person name="Master E.R."/>
            <person name="Rosso M.N."/>
        </authorList>
    </citation>
    <scope>NUCLEOTIDE SEQUENCE [LARGE SCALE GENOMIC DNA]</scope>
    <source>
        <strain evidence="9 10">BRFM310</strain>
    </source>
</reference>
<dbReference type="FunFam" id="3.40.605.10:FF:000004">
    <property type="entry name" value="Aldehyde dehydrogenase"/>
    <property type="match status" value="1"/>
</dbReference>
<organism evidence="9 10">
    <name type="scientific">Trametes coccinea (strain BRFM310)</name>
    <name type="common">Pycnoporus coccineus</name>
    <dbReference type="NCBI Taxonomy" id="1353009"/>
    <lineage>
        <taxon>Eukaryota</taxon>
        <taxon>Fungi</taxon>
        <taxon>Dikarya</taxon>
        <taxon>Basidiomycota</taxon>
        <taxon>Agaricomycotina</taxon>
        <taxon>Agaricomycetes</taxon>
        <taxon>Polyporales</taxon>
        <taxon>Polyporaceae</taxon>
        <taxon>Trametes</taxon>
    </lineage>
</organism>
<keyword evidence="10" id="KW-1185">Reference proteome</keyword>
<dbReference type="InterPro" id="IPR016162">
    <property type="entry name" value="Ald_DH_N"/>
</dbReference>
<name>A0A1Y2I8R8_TRAC3</name>
<feature type="active site" evidence="5">
    <location>
        <position position="254"/>
    </location>
</feature>
<dbReference type="Pfam" id="PF00171">
    <property type="entry name" value="Aldedh"/>
    <property type="match status" value="1"/>
</dbReference>
<dbReference type="PROSITE" id="PS00070">
    <property type="entry name" value="ALDEHYDE_DEHYDR_CYS"/>
    <property type="match status" value="1"/>
</dbReference>
<dbReference type="SUPFAM" id="SSF53720">
    <property type="entry name" value="ALDH-like"/>
    <property type="match status" value="1"/>
</dbReference>
<keyword evidence="2 4" id="KW-0560">Oxidoreductase</keyword>
<evidence type="ECO:0000313" key="9">
    <source>
        <dbReference type="EMBL" id="OSC96902.1"/>
    </source>
</evidence>
<dbReference type="Gene3D" id="3.40.309.10">
    <property type="entry name" value="Aldehyde Dehydrogenase, Chain A, domain 2"/>
    <property type="match status" value="1"/>
</dbReference>
<dbReference type="InterPro" id="IPR012394">
    <property type="entry name" value="Aldehyde_DH_NAD(P)"/>
</dbReference>
<dbReference type="AlphaFoldDB" id="A0A1Y2I8R8"/>
<dbReference type="GO" id="GO:0005737">
    <property type="term" value="C:cytoplasm"/>
    <property type="evidence" value="ECO:0007669"/>
    <property type="project" value="TreeGrafter"/>
</dbReference>
<keyword evidence="3" id="KW-0520">NAD</keyword>
<evidence type="ECO:0000256" key="4">
    <source>
        <dbReference type="PIRNR" id="PIRNR036492"/>
    </source>
</evidence>
<feature type="domain" description="Aldehyde dehydrogenase" evidence="8">
    <location>
        <begin position="12"/>
        <end position="438"/>
    </location>
</feature>
<evidence type="ECO:0000259" key="8">
    <source>
        <dbReference type="Pfam" id="PF00171"/>
    </source>
</evidence>
<dbReference type="InterPro" id="IPR029510">
    <property type="entry name" value="Ald_DH_CS_GLU"/>
</dbReference>
<evidence type="ECO:0000313" key="10">
    <source>
        <dbReference type="Proteomes" id="UP000193067"/>
    </source>
</evidence>
<dbReference type="GO" id="GO:0006081">
    <property type="term" value="P:aldehyde metabolic process"/>
    <property type="evidence" value="ECO:0007669"/>
    <property type="project" value="InterPro"/>
</dbReference>
<dbReference type="InterPro" id="IPR016163">
    <property type="entry name" value="Ald_DH_C"/>
</dbReference>
<dbReference type="PIRSF" id="PIRSF036492">
    <property type="entry name" value="ALDH"/>
    <property type="match status" value="1"/>
</dbReference>
<dbReference type="GO" id="GO:0004029">
    <property type="term" value="F:aldehyde dehydrogenase (NAD+) activity"/>
    <property type="evidence" value="ECO:0007669"/>
    <property type="project" value="TreeGrafter"/>
</dbReference>
<evidence type="ECO:0000256" key="7">
    <source>
        <dbReference type="RuleBase" id="RU003345"/>
    </source>
</evidence>
<evidence type="ECO:0000256" key="1">
    <source>
        <dbReference type="ARBA" id="ARBA00009986"/>
    </source>
</evidence>
<dbReference type="PROSITE" id="PS00687">
    <property type="entry name" value="ALDEHYDE_DEHYDR_GLU"/>
    <property type="match status" value="1"/>
</dbReference>
<gene>
    <name evidence="9" type="ORF">PYCCODRAFT_1440672</name>
</gene>